<dbReference type="InterPro" id="IPR052717">
    <property type="entry name" value="Vacuolar_transposase_reg"/>
</dbReference>
<protein>
    <submittedName>
        <fullName evidence="2">E3 SUMO-protein ligase ZBED1</fullName>
    </submittedName>
</protein>
<dbReference type="Pfam" id="PF05699">
    <property type="entry name" value="Dimer_Tnp_hAT"/>
    <property type="match status" value="1"/>
</dbReference>
<accession>A0ABQ8LSX2</accession>
<keyword evidence="2" id="KW-0436">Ligase</keyword>
<dbReference type="EMBL" id="JACTAM010000018">
    <property type="protein sequence ID" value="KAI2653747.1"/>
    <property type="molecule type" value="Genomic_DNA"/>
</dbReference>
<proteinExistence type="predicted"/>
<dbReference type="GO" id="GO:0016874">
    <property type="term" value="F:ligase activity"/>
    <property type="evidence" value="ECO:0007669"/>
    <property type="project" value="UniProtKB-KW"/>
</dbReference>
<dbReference type="InterPro" id="IPR012337">
    <property type="entry name" value="RNaseH-like_sf"/>
</dbReference>
<dbReference type="Proteomes" id="UP000830375">
    <property type="component" value="Unassembled WGS sequence"/>
</dbReference>
<evidence type="ECO:0000313" key="2">
    <source>
        <dbReference type="EMBL" id="KAI2653747.1"/>
    </source>
</evidence>
<dbReference type="PANTHER" id="PTHR46169">
    <property type="entry name" value="DNA REPLICATION-RELATED ELEMENT FACTOR, ISOFORM A"/>
    <property type="match status" value="1"/>
</dbReference>
<dbReference type="PANTHER" id="PTHR46169:SF25">
    <property type="entry name" value="ZINC FINGER BED DOMAIN-CONTAINING PROTEIN 1-LIKE-RELATED"/>
    <property type="match status" value="1"/>
</dbReference>
<comment type="caution">
    <text evidence="2">The sequence shown here is derived from an EMBL/GenBank/DDBJ whole genome shotgun (WGS) entry which is preliminary data.</text>
</comment>
<dbReference type="SUPFAM" id="SSF53098">
    <property type="entry name" value="Ribonuclease H-like"/>
    <property type="match status" value="1"/>
</dbReference>
<sequence>MTAAKNLCLKRTVRLKYGKSFGFKREDVSQMQILCKSCQKTVVTSRGNTANLHSHLKHNHRELYEDFRKCKAKSTKTANEKPSNNKGVIQTTINQSENIAHGLQDVLASWNLKEENQVSITTDNGANVVKATKLNNWVRLQCFGHRLHLAIAVGLCKKLVGHFSHTWKGKMALKKAQKEHNLPGALPHHRMPYKVGSRQRMIQRVLEQQWAISDVLSGDRKSRHLVPSWQDVDVLESINQALQPLQEFKDALSGESYVSVSYLKPVLHLMNTTILAAKEEDSDLTKSIKMKILEYINTKYDNPATQELLDMTSFMDPRFKANCISSDKVSDIRARVMSEIEATMPKEQSLSNQDHQGMGPTDVTLTKAKKSLGSFFKTSPAPSSMEPSHTVEVELNNYMMSPTIDSEMDPLTWWQVHQVDFPHLSKLARKYLCIPASSSSSERLFSTSGNVVTCQRVN</sequence>
<reference evidence="2 3" key="1">
    <citation type="submission" date="2022-01" db="EMBL/GenBank/DDBJ databases">
        <title>A high-quality chromosome-level genome assembly of rohu carp, Labeo rohita.</title>
        <authorList>
            <person name="Arick M.A. II"/>
            <person name="Hsu C.-Y."/>
            <person name="Magbanua Z."/>
            <person name="Pechanova O."/>
            <person name="Grover C."/>
            <person name="Miller E."/>
            <person name="Thrash A."/>
            <person name="Ezzel L."/>
            <person name="Alam S."/>
            <person name="Benzie J."/>
            <person name="Hamilton M."/>
            <person name="Karsi A."/>
            <person name="Lawrence M.L."/>
            <person name="Peterson D.G."/>
        </authorList>
    </citation>
    <scope>NUCLEOTIDE SEQUENCE [LARGE SCALE GENOMIC DNA]</scope>
    <source>
        <strain evidence="3">BAU-BD-2019</strain>
        <tissue evidence="2">Blood</tissue>
    </source>
</reference>
<gene>
    <name evidence="2" type="ORF">H4Q32_014078</name>
</gene>
<keyword evidence="3" id="KW-1185">Reference proteome</keyword>
<feature type="domain" description="HAT C-terminal dimerisation" evidence="1">
    <location>
        <begin position="394"/>
        <end position="457"/>
    </location>
</feature>
<dbReference type="InterPro" id="IPR008906">
    <property type="entry name" value="HATC_C_dom"/>
</dbReference>
<evidence type="ECO:0000259" key="1">
    <source>
        <dbReference type="Pfam" id="PF05699"/>
    </source>
</evidence>
<organism evidence="2 3">
    <name type="scientific">Labeo rohita</name>
    <name type="common">Indian major carp</name>
    <name type="synonym">Cyprinus rohita</name>
    <dbReference type="NCBI Taxonomy" id="84645"/>
    <lineage>
        <taxon>Eukaryota</taxon>
        <taxon>Metazoa</taxon>
        <taxon>Chordata</taxon>
        <taxon>Craniata</taxon>
        <taxon>Vertebrata</taxon>
        <taxon>Euteleostomi</taxon>
        <taxon>Actinopterygii</taxon>
        <taxon>Neopterygii</taxon>
        <taxon>Teleostei</taxon>
        <taxon>Ostariophysi</taxon>
        <taxon>Cypriniformes</taxon>
        <taxon>Cyprinidae</taxon>
        <taxon>Labeoninae</taxon>
        <taxon>Labeonini</taxon>
        <taxon>Labeo</taxon>
    </lineage>
</organism>
<evidence type="ECO:0000313" key="3">
    <source>
        <dbReference type="Proteomes" id="UP000830375"/>
    </source>
</evidence>
<name>A0ABQ8LSX2_LABRO</name>